<dbReference type="OrthoDB" id="5777131at2759"/>
<dbReference type="EMBL" id="REGN01003934">
    <property type="protein sequence ID" value="RNA19963.1"/>
    <property type="molecule type" value="Genomic_DNA"/>
</dbReference>
<dbReference type="PANTHER" id="PTHR31340">
    <property type="entry name" value="MITOCHONDRIAL GENOME MAINTENANCE EXONUCLEASE 1"/>
    <property type="match status" value="1"/>
</dbReference>
<dbReference type="GO" id="GO:0006264">
    <property type="term" value="P:mitochondrial DNA replication"/>
    <property type="evidence" value="ECO:0007669"/>
    <property type="project" value="TreeGrafter"/>
</dbReference>
<keyword evidence="2" id="KW-0269">Exonuclease</keyword>
<feature type="region of interest" description="Disordered" evidence="1">
    <location>
        <begin position="131"/>
        <end position="160"/>
    </location>
</feature>
<keyword evidence="2" id="KW-0378">Hydrolase</keyword>
<evidence type="ECO:0000256" key="1">
    <source>
        <dbReference type="SAM" id="MobiDB-lite"/>
    </source>
</evidence>
<sequence length="509" mass="60541">MLKKYSILKNPQIIFIKSNLYSEKKVILATENDAANTRPSKKYIGPKDFYLQSFLLKKKLLNEDDTSECYDSGKYFERENKLMEKYLDPVDFCGYPLNEHLHKKHEFYLNEPKRTHSSYDLKKFEYTVKKERRDTEKMEKQEKKKHNKARKSLKENTEEVNSVIVKEEQISSEVQNQKLEEMSSNEFKLDDKAKKILETIKSKTSNVVHDRNEHNSIKKEMMELRSLLEKQEINERKSKVDKYIRFLNNHPIDEKFLIRNLNKVPFLPKQMVLENKNMYSSTEIQLLDAKLLSESKDIYSDKLMPSVSNIIRLAYPLSENLLNWKLDKAQAMGLEGFNIYSQQIKDEGQRFHSYVENRLLNKPTIIYDEHLKALDLIFENIGSVLLTEAPVQHSNLFYHGRIDCLAYYKDELCLIDWKCSEKSKPDIKDLYDIPVQISAYIGAFLSDPRYEELRKSHRIKKGLLVNFNKQNGDVNIHLINFQLSEFFWYKWLNYLRDFWISIIKNRSEK</sequence>
<dbReference type="Proteomes" id="UP000276133">
    <property type="component" value="Unassembled WGS sequence"/>
</dbReference>
<comment type="caution">
    <text evidence="2">The sequence shown here is derived from an EMBL/GenBank/DDBJ whole genome shotgun (WGS) entry which is preliminary data.</text>
</comment>
<dbReference type="GO" id="GO:0005739">
    <property type="term" value="C:mitochondrion"/>
    <property type="evidence" value="ECO:0007669"/>
    <property type="project" value="TreeGrafter"/>
</dbReference>
<accession>A0A3M7R8K6</accession>
<dbReference type="STRING" id="10195.A0A3M7R8K6"/>
<protein>
    <submittedName>
        <fullName evidence="2">Mitochondrial genome maintenance exonuclease 1</fullName>
    </submittedName>
</protein>
<evidence type="ECO:0000313" key="3">
    <source>
        <dbReference type="Proteomes" id="UP000276133"/>
    </source>
</evidence>
<feature type="compositionally biased region" description="Basic and acidic residues" evidence="1">
    <location>
        <begin position="131"/>
        <end position="142"/>
    </location>
</feature>
<gene>
    <name evidence="2" type="ORF">BpHYR1_051503</name>
</gene>
<name>A0A3M7R8K6_BRAPC</name>
<dbReference type="AlphaFoldDB" id="A0A3M7R8K6"/>
<reference evidence="2 3" key="1">
    <citation type="journal article" date="2018" name="Sci. Rep.">
        <title>Genomic signatures of local adaptation to the degree of environmental predictability in rotifers.</title>
        <authorList>
            <person name="Franch-Gras L."/>
            <person name="Hahn C."/>
            <person name="Garcia-Roger E.M."/>
            <person name="Carmona M.J."/>
            <person name="Serra M."/>
            <person name="Gomez A."/>
        </authorList>
    </citation>
    <scope>NUCLEOTIDE SEQUENCE [LARGE SCALE GENOMIC DNA]</scope>
    <source>
        <strain evidence="2">HYR1</strain>
    </source>
</reference>
<evidence type="ECO:0000313" key="2">
    <source>
        <dbReference type="EMBL" id="RNA19963.1"/>
    </source>
</evidence>
<keyword evidence="3" id="KW-1185">Reference proteome</keyword>
<dbReference type="GO" id="GO:0008297">
    <property type="term" value="F:single-stranded DNA exodeoxyribonuclease activity"/>
    <property type="evidence" value="ECO:0007669"/>
    <property type="project" value="TreeGrafter"/>
</dbReference>
<keyword evidence="2" id="KW-0540">Nuclease</keyword>
<organism evidence="2 3">
    <name type="scientific">Brachionus plicatilis</name>
    <name type="common">Marine rotifer</name>
    <name type="synonym">Brachionus muelleri</name>
    <dbReference type="NCBI Taxonomy" id="10195"/>
    <lineage>
        <taxon>Eukaryota</taxon>
        <taxon>Metazoa</taxon>
        <taxon>Spiralia</taxon>
        <taxon>Gnathifera</taxon>
        <taxon>Rotifera</taxon>
        <taxon>Eurotatoria</taxon>
        <taxon>Monogononta</taxon>
        <taxon>Pseudotrocha</taxon>
        <taxon>Ploima</taxon>
        <taxon>Brachionidae</taxon>
        <taxon>Brachionus</taxon>
    </lineage>
</organism>
<proteinExistence type="predicted"/>
<dbReference type="PANTHER" id="PTHR31340:SF3">
    <property type="entry name" value="MITOCHONDRIAL GENOME MAINTENANCE EXONUCLEASE 1"/>
    <property type="match status" value="1"/>
</dbReference>